<reference evidence="1" key="1">
    <citation type="journal article" date="2020" name="Stud. Mycol.">
        <title>101 Dothideomycetes genomes: a test case for predicting lifestyles and emergence of pathogens.</title>
        <authorList>
            <person name="Haridas S."/>
            <person name="Albert R."/>
            <person name="Binder M."/>
            <person name="Bloem J."/>
            <person name="Labutti K."/>
            <person name="Salamov A."/>
            <person name="Andreopoulos B."/>
            <person name="Baker S."/>
            <person name="Barry K."/>
            <person name="Bills G."/>
            <person name="Bluhm B."/>
            <person name="Cannon C."/>
            <person name="Castanera R."/>
            <person name="Culley D."/>
            <person name="Daum C."/>
            <person name="Ezra D."/>
            <person name="Gonzalez J."/>
            <person name="Henrissat B."/>
            <person name="Kuo A."/>
            <person name="Liang C."/>
            <person name="Lipzen A."/>
            <person name="Lutzoni F."/>
            <person name="Magnuson J."/>
            <person name="Mondo S."/>
            <person name="Nolan M."/>
            <person name="Ohm R."/>
            <person name="Pangilinan J."/>
            <person name="Park H.-J."/>
            <person name="Ramirez L."/>
            <person name="Alfaro M."/>
            <person name="Sun H."/>
            <person name="Tritt A."/>
            <person name="Yoshinaga Y."/>
            <person name="Zwiers L.-H."/>
            <person name="Turgeon B."/>
            <person name="Goodwin S."/>
            <person name="Spatafora J."/>
            <person name="Crous P."/>
            <person name="Grigoriev I."/>
        </authorList>
    </citation>
    <scope>NUCLEOTIDE SEQUENCE</scope>
    <source>
        <strain evidence="1">CBS 675.92</strain>
    </source>
</reference>
<dbReference type="EMBL" id="ML976980">
    <property type="protein sequence ID" value="KAF1961649.1"/>
    <property type="molecule type" value="Genomic_DNA"/>
</dbReference>
<dbReference type="OrthoDB" id="4539697at2759"/>
<name>A0A6A5UCI4_9PLEO</name>
<evidence type="ECO:0000313" key="1">
    <source>
        <dbReference type="EMBL" id="KAF1961649.1"/>
    </source>
</evidence>
<gene>
    <name evidence="1" type="ORF">CC80DRAFT_488102</name>
</gene>
<dbReference type="Proteomes" id="UP000800035">
    <property type="component" value="Unassembled WGS sequence"/>
</dbReference>
<dbReference type="InterPro" id="IPR021889">
    <property type="entry name" value="DUF3500"/>
</dbReference>
<evidence type="ECO:0008006" key="3">
    <source>
        <dbReference type="Google" id="ProtNLM"/>
    </source>
</evidence>
<evidence type="ECO:0000313" key="2">
    <source>
        <dbReference type="Proteomes" id="UP000800035"/>
    </source>
</evidence>
<dbReference type="PANTHER" id="PTHR37489:SF1">
    <property type="entry name" value="DUF3500 DOMAIN-CONTAINING PROTEIN"/>
    <property type="match status" value="1"/>
</dbReference>
<proteinExistence type="predicted"/>
<dbReference type="Pfam" id="PF12006">
    <property type="entry name" value="DUF3500"/>
    <property type="match status" value="1"/>
</dbReference>
<accession>A0A6A5UCI4</accession>
<dbReference type="PANTHER" id="PTHR37489">
    <property type="entry name" value="DUF3500 DOMAIN-CONTAINING PROTEIN"/>
    <property type="match status" value="1"/>
</dbReference>
<organism evidence="1 2">
    <name type="scientific">Byssothecium circinans</name>
    <dbReference type="NCBI Taxonomy" id="147558"/>
    <lineage>
        <taxon>Eukaryota</taxon>
        <taxon>Fungi</taxon>
        <taxon>Dikarya</taxon>
        <taxon>Ascomycota</taxon>
        <taxon>Pezizomycotina</taxon>
        <taxon>Dothideomycetes</taxon>
        <taxon>Pleosporomycetidae</taxon>
        <taxon>Pleosporales</taxon>
        <taxon>Massarineae</taxon>
        <taxon>Massarinaceae</taxon>
        <taxon>Byssothecium</taxon>
    </lineage>
</organism>
<sequence length="431" mass="48937">MASTLQKKTSFENASAAFRAHLPDLNTPRFTTAAKQDVYEYVKFFNDNHAPPWLYDLTQAWAKLYAEPFKGVTSDGNVREGLFEARDEGVDIEGVVKKAEEFLGNLNEEQRKKVSYPVNAKEWRAWSNPEILLRPFGLRLEEVLESTAESILSLLSASLSPAGYQKALAAMRINHFLGECVNLPRIMNKYSYNFLLFGTPSTSPSSPWGWLLYGHHLCISCFFRGPQIIISPTFTGAEPNIIDAGPWKGTEILHKEGNLGLELMQSLTPEQQATAQIFKELKDEGMNVTGDLLNDRWNKDDQRHLCGAFRDNRIVPYEGVRVSSLGDKQHELVLAIAEEMLLYLPEKSRQLRIEDIKKYFDETFFCWIGGYGDDDAFYFRIQSPVVVLEFDHHSGVFLSNTEPKKFHTHTIVRTPNAGDYGQALREGEARL</sequence>
<dbReference type="AlphaFoldDB" id="A0A6A5UCI4"/>
<keyword evidence="2" id="KW-1185">Reference proteome</keyword>
<protein>
    <recommendedName>
        <fullName evidence="3">DUF3500 domain-containing protein</fullName>
    </recommendedName>
</protein>